<comment type="similarity">
    <text evidence="1 4">Belongs to the universal ribosomal protein uL16 family.</text>
</comment>
<dbReference type="GO" id="GO:1990904">
    <property type="term" value="C:ribonucleoprotein complex"/>
    <property type="evidence" value="ECO:0007669"/>
    <property type="project" value="UniProtKB-KW"/>
</dbReference>
<dbReference type="Gene3D" id="3.90.1170.10">
    <property type="entry name" value="Ribosomal protein L10e/L16"/>
    <property type="match status" value="1"/>
</dbReference>
<evidence type="ECO:0000256" key="2">
    <source>
        <dbReference type="ARBA" id="ARBA00022980"/>
    </source>
</evidence>
<dbReference type="CDD" id="cd01433">
    <property type="entry name" value="Ribosomal_L16_L10e"/>
    <property type="match status" value="1"/>
</dbReference>
<gene>
    <name evidence="5" type="primary">rpl16</name>
</gene>
<dbReference type="GO" id="GO:0005840">
    <property type="term" value="C:ribosome"/>
    <property type="evidence" value="ECO:0007669"/>
    <property type="project" value="UniProtKB-KW"/>
</dbReference>
<keyword evidence="3 4" id="KW-0687">Ribonucleoprotein</keyword>
<dbReference type="PROSITE" id="PS00701">
    <property type="entry name" value="RIBOSOMAL_L16_2"/>
    <property type="match status" value="1"/>
</dbReference>
<sequence>MKKNPKKLKFKKLQKGCIKNIQKNLKGIFFTNGVTLLKSIESGIVTSRQIESIRIYISKRIKKIGKLCINIFPDYPTTKKPAETRMGKGKGAFDKWVSKVPKGKTIIQISNYPLPSSKKLLKKASTKLSIKTNVIDFLGG</sequence>
<evidence type="ECO:0000256" key="4">
    <source>
        <dbReference type="RuleBase" id="RU004413"/>
    </source>
</evidence>
<dbReference type="InterPro" id="IPR047873">
    <property type="entry name" value="Ribosomal_uL16"/>
</dbReference>
<dbReference type="EMBL" id="KJ867411">
    <property type="protein sequence ID" value="AIM52073.1"/>
    <property type="molecule type" value="Genomic_DNA"/>
</dbReference>
<proteinExistence type="inferred from homology"/>
<dbReference type="InterPro" id="IPR016180">
    <property type="entry name" value="Ribosomal_uL16_dom"/>
</dbReference>
<dbReference type="GO" id="GO:0019843">
    <property type="term" value="F:rRNA binding"/>
    <property type="evidence" value="ECO:0007669"/>
    <property type="project" value="InterPro"/>
</dbReference>
<evidence type="ECO:0000256" key="1">
    <source>
        <dbReference type="ARBA" id="ARBA00008931"/>
    </source>
</evidence>
<keyword evidence="2 4" id="KW-0689">Ribosomal protein</keyword>
<organism evidence="5">
    <name type="scientific">Cyanoptyche gloeocystis</name>
    <dbReference type="NCBI Taxonomy" id="77922"/>
    <lineage>
        <taxon>Eukaryota</taxon>
        <taxon>Glaucocystophyceae</taxon>
        <taxon>Glaucocystophyceae incertae sedis</taxon>
        <taxon>Cyanoptyche</taxon>
    </lineage>
</organism>
<dbReference type="InterPro" id="IPR000114">
    <property type="entry name" value="Ribosomal_uL16_bact-type"/>
</dbReference>
<dbReference type="InterPro" id="IPR036920">
    <property type="entry name" value="Ribosomal_uL16_sf"/>
</dbReference>
<dbReference type="PANTHER" id="PTHR12220">
    <property type="entry name" value="50S/60S RIBOSOMAL PROTEIN L16"/>
    <property type="match status" value="1"/>
</dbReference>
<dbReference type="Pfam" id="PF00252">
    <property type="entry name" value="Ribosomal_L16"/>
    <property type="match status" value="1"/>
</dbReference>
<geneLocation type="mitochondrion" evidence="5"/>
<reference evidence="5" key="1">
    <citation type="journal article" date="2014" name="Genome Biol. Evol.">
        <title>The mitochondrial genomes of the glaucophytes Gloeochaete wittrockiana and Cyanoptyche gloeocystis: multilocus phylogenetics suggests a monophyletic archaeplastida.</title>
        <authorList>
            <person name="Jackson C."/>
            <person name="Reyes-Prieto A."/>
        </authorList>
    </citation>
    <scope>NUCLEOTIDE SEQUENCE</scope>
    <source>
        <strain evidence="5">SAG 4.97</strain>
    </source>
</reference>
<evidence type="ECO:0000256" key="3">
    <source>
        <dbReference type="ARBA" id="ARBA00023274"/>
    </source>
</evidence>
<keyword evidence="5" id="KW-0496">Mitochondrion</keyword>
<accession>A0A096Y6W9</accession>
<protein>
    <submittedName>
        <fullName evidence="5">Ribosomal protein L16</fullName>
    </submittedName>
</protein>
<evidence type="ECO:0000313" key="5">
    <source>
        <dbReference type="EMBL" id="AIM52073.1"/>
    </source>
</evidence>
<dbReference type="AlphaFoldDB" id="A0A096Y6W9"/>
<dbReference type="RefSeq" id="YP_009092487.1">
    <property type="nucleotide sequence ID" value="NC_025294.1"/>
</dbReference>
<dbReference type="PANTHER" id="PTHR12220:SF13">
    <property type="entry name" value="LARGE RIBOSOMAL SUBUNIT PROTEIN UL16M"/>
    <property type="match status" value="1"/>
</dbReference>
<reference evidence="5" key="2">
    <citation type="submission" date="2014-05" db="EMBL/GenBank/DDBJ databases">
        <authorList>
            <person name="Jackson C.J."/>
            <person name="Reyes-Prieto A."/>
        </authorList>
    </citation>
    <scope>NUCLEOTIDE SEQUENCE</scope>
    <source>
        <strain evidence="5">SAG 4.97</strain>
    </source>
</reference>
<dbReference type="SUPFAM" id="SSF54686">
    <property type="entry name" value="Ribosomal protein L16p/L10e"/>
    <property type="match status" value="1"/>
</dbReference>
<dbReference type="GeneID" id="20832969"/>
<dbReference type="GO" id="GO:0003735">
    <property type="term" value="F:structural constituent of ribosome"/>
    <property type="evidence" value="ECO:0007669"/>
    <property type="project" value="InterPro"/>
</dbReference>
<dbReference type="InterPro" id="IPR020798">
    <property type="entry name" value="Ribosomal_uL16_CS"/>
</dbReference>
<dbReference type="NCBIfam" id="TIGR01164">
    <property type="entry name" value="rplP_bact"/>
    <property type="match status" value="1"/>
</dbReference>
<dbReference type="GO" id="GO:0006412">
    <property type="term" value="P:translation"/>
    <property type="evidence" value="ECO:0007669"/>
    <property type="project" value="InterPro"/>
</dbReference>
<name>A0A096Y6W9_9EUKA</name>
<dbReference type="PRINTS" id="PR00060">
    <property type="entry name" value="RIBOSOMALL16"/>
</dbReference>